<keyword evidence="7" id="KW-0677">Repeat</keyword>
<dbReference type="GO" id="GO:0005886">
    <property type="term" value="C:plasma membrane"/>
    <property type="evidence" value="ECO:0007669"/>
    <property type="project" value="TreeGrafter"/>
</dbReference>
<evidence type="ECO:0000256" key="14">
    <source>
        <dbReference type="ARBA" id="ARBA00023180"/>
    </source>
</evidence>
<evidence type="ECO:0000256" key="2">
    <source>
        <dbReference type="ARBA" id="ARBA00012513"/>
    </source>
</evidence>
<dbReference type="Pfam" id="PF00069">
    <property type="entry name" value="Pkinase"/>
    <property type="match status" value="1"/>
</dbReference>
<dbReference type="Proteomes" id="UP001408789">
    <property type="component" value="Unassembled WGS sequence"/>
</dbReference>
<evidence type="ECO:0000256" key="3">
    <source>
        <dbReference type="ARBA" id="ARBA00022527"/>
    </source>
</evidence>
<keyword evidence="14" id="KW-0325">Glycoprotein</keyword>
<comment type="caution">
    <text evidence="20">The sequence shown here is derived from an EMBL/GenBank/DDBJ whole genome shotgun (WGS) entry which is preliminary data.</text>
</comment>
<evidence type="ECO:0000256" key="18">
    <source>
        <dbReference type="SAM" id="Phobius"/>
    </source>
</evidence>
<dbReference type="Gene3D" id="3.30.200.20">
    <property type="entry name" value="Phosphorylase Kinase, domain 1"/>
    <property type="match status" value="1"/>
</dbReference>
<organism evidence="20 21">
    <name type="scientific">Deinandra increscens subsp. villosa</name>
    <dbReference type="NCBI Taxonomy" id="3103831"/>
    <lineage>
        <taxon>Eukaryota</taxon>
        <taxon>Viridiplantae</taxon>
        <taxon>Streptophyta</taxon>
        <taxon>Embryophyta</taxon>
        <taxon>Tracheophyta</taxon>
        <taxon>Spermatophyta</taxon>
        <taxon>Magnoliopsida</taxon>
        <taxon>eudicotyledons</taxon>
        <taxon>Gunneridae</taxon>
        <taxon>Pentapetalae</taxon>
        <taxon>asterids</taxon>
        <taxon>campanulids</taxon>
        <taxon>Asterales</taxon>
        <taxon>Asteraceae</taxon>
        <taxon>Asteroideae</taxon>
        <taxon>Heliantheae alliance</taxon>
        <taxon>Madieae</taxon>
        <taxon>Madiinae</taxon>
        <taxon>Deinandra</taxon>
    </lineage>
</organism>
<dbReference type="Pfam" id="PF13947">
    <property type="entry name" value="GUB_WAK_bind"/>
    <property type="match status" value="1"/>
</dbReference>
<dbReference type="InterPro" id="IPR011009">
    <property type="entry name" value="Kinase-like_dom_sf"/>
</dbReference>
<dbReference type="AlphaFoldDB" id="A0AAP0H5E5"/>
<evidence type="ECO:0000256" key="5">
    <source>
        <dbReference type="ARBA" id="ARBA00022692"/>
    </source>
</evidence>
<dbReference type="EMBL" id="JBCNJP010000010">
    <property type="protein sequence ID" value="KAK9072766.1"/>
    <property type="molecule type" value="Genomic_DNA"/>
</dbReference>
<evidence type="ECO:0000256" key="4">
    <source>
        <dbReference type="ARBA" id="ARBA00022679"/>
    </source>
</evidence>
<dbReference type="InterPro" id="IPR025287">
    <property type="entry name" value="WAK_GUB"/>
</dbReference>
<evidence type="ECO:0000256" key="8">
    <source>
        <dbReference type="ARBA" id="ARBA00022741"/>
    </source>
</evidence>
<keyword evidence="10 17" id="KW-0067">ATP-binding</keyword>
<dbReference type="PROSITE" id="PS00108">
    <property type="entry name" value="PROTEIN_KINASE_ST"/>
    <property type="match status" value="1"/>
</dbReference>
<keyword evidence="8 17" id="KW-0547">Nucleotide-binding</keyword>
<evidence type="ECO:0000256" key="13">
    <source>
        <dbReference type="ARBA" id="ARBA00023170"/>
    </source>
</evidence>
<keyword evidence="3" id="KW-0723">Serine/threonine-protein kinase</keyword>
<evidence type="ECO:0000256" key="15">
    <source>
        <dbReference type="ARBA" id="ARBA00047899"/>
    </source>
</evidence>
<protein>
    <recommendedName>
        <fullName evidence="2">non-specific serine/threonine protein kinase</fullName>
        <ecNumber evidence="2">2.7.11.1</ecNumber>
    </recommendedName>
</protein>
<evidence type="ECO:0000256" key="9">
    <source>
        <dbReference type="ARBA" id="ARBA00022777"/>
    </source>
</evidence>
<keyword evidence="6" id="KW-0732">Signal</keyword>
<dbReference type="FunFam" id="1.10.510.10:FF:000129">
    <property type="entry name" value="cysteine-rich receptor-like protein kinase 10"/>
    <property type="match status" value="1"/>
</dbReference>
<keyword evidence="13" id="KW-0675">Receptor</keyword>
<evidence type="ECO:0000256" key="7">
    <source>
        <dbReference type="ARBA" id="ARBA00022737"/>
    </source>
</evidence>
<comment type="catalytic activity">
    <reaction evidence="15">
        <text>L-threonyl-[protein] + ATP = O-phospho-L-threonyl-[protein] + ADP + H(+)</text>
        <dbReference type="Rhea" id="RHEA:46608"/>
        <dbReference type="Rhea" id="RHEA-COMP:11060"/>
        <dbReference type="Rhea" id="RHEA-COMP:11605"/>
        <dbReference type="ChEBI" id="CHEBI:15378"/>
        <dbReference type="ChEBI" id="CHEBI:30013"/>
        <dbReference type="ChEBI" id="CHEBI:30616"/>
        <dbReference type="ChEBI" id="CHEBI:61977"/>
        <dbReference type="ChEBI" id="CHEBI:456216"/>
        <dbReference type="EC" id="2.7.11.1"/>
    </reaction>
</comment>
<sequence>MMEKVADLQVGLGCNRIRKDKREGEALATRDIFCDYSSSSPQDRNCDYDSWLSDLQEISIYYCFQVKRKHTTKITSNLYSIVVFRYADIFNLMKNQTSMNPFFFTLFFLLNHHAFSLDPNYESCVPKDCDDGRKISYPFFIRGLQAPECAYPGFELHCNNNGSPILRISGNDFIVKDIDYEERRFRLQNSGFTLNRSDYCPSTWMRNLTLEPNGFYIIANEKWTPTNLLSVSDCTNNNMSTDLERYRVRSCENISKEYVMVENDRNLKNLMDRCGSGGKVVEMPVELANSHVVVDGGNFTGVLERGFEMGWFAPYCDGCESSGGRCGFNRTLFQFRCFCPDGPHRVSCEQDGKETQTRIVVIVIVTVIIILLVMIPFCIFMRWRKKKRKTIPSQITKNVNSETLDIDMVESLRYDFNAVKAATSNFSEENKLGRGGFGTVYKGRFEDGNEIAVKRLAWDSRQGDLEFKNEVLLVAKLQHRNLVRLQGFSKEGSERLLIYEYMPNASLDQFIFDPTKRTVLDWEKRYNIIKGIAKGLLYLHEDSRLRIIHRDMKASNVLLDVNMTPKIADFGLARLFKTEETQGDTNRIVGTYGYMAPEYAMHGQFSVKSDVFSYGVLLLEIVTGQKNQCFKNGESVEDLLSVAWKSQRNETTTDIIDPILKTWSSSMCDINRCIHIGLLCVQEKVVDRPTMDIVVLMLNSSSFTLPIPAVPAFFMQNNIDPEMPLLRAKSRSISSKCSTNEISVSDFVPR</sequence>
<feature type="domain" description="Protein kinase" evidence="19">
    <location>
        <begin position="426"/>
        <end position="678"/>
    </location>
</feature>
<evidence type="ECO:0000256" key="11">
    <source>
        <dbReference type="ARBA" id="ARBA00022989"/>
    </source>
</evidence>
<dbReference type="SUPFAM" id="SSF56112">
    <property type="entry name" value="Protein kinase-like (PK-like)"/>
    <property type="match status" value="1"/>
</dbReference>
<dbReference type="Pfam" id="PF14380">
    <property type="entry name" value="WAK_assoc"/>
    <property type="match status" value="1"/>
</dbReference>
<dbReference type="FunFam" id="3.30.200.20:FF:000142">
    <property type="entry name" value="Cysteine-rich receptor-like protein kinase 10"/>
    <property type="match status" value="1"/>
</dbReference>
<feature type="transmembrane region" description="Helical" evidence="18">
    <location>
        <begin position="359"/>
        <end position="380"/>
    </location>
</feature>
<accession>A0AAP0H5E5</accession>
<comment type="catalytic activity">
    <reaction evidence="16">
        <text>L-seryl-[protein] + ATP = O-phospho-L-seryl-[protein] + ADP + H(+)</text>
        <dbReference type="Rhea" id="RHEA:17989"/>
        <dbReference type="Rhea" id="RHEA-COMP:9863"/>
        <dbReference type="Rhea" id="RHEA-COMP:11604"/>
        <dbReference type="ChEBI" id="CHEBI:15378"/>
        <dbReference type="ChEBI" id="CHEBI:29999"/>
        <dbReference type="ChEBI" id="CHEBI:30616"/>
        <dbReference type="ChEBI" id="CHEBI:83421"/>
        <dbReference type="ChEBI" id="CHEBI:456216"/>
        <dbReference type="EC" id="2.7.11.1"/>
    </reaction>
</comment>
<reference evidence="20 21" key="1">
    <citation type="submission" date="2024-04" db="EMBL/GenBank/DDBJ databases">
        <title>The reference genome of an endangered Asteraceae, Deinandra increscens subsp. villosa, native to the Central Coast of California.</title>
        <authorList>
            <person name="Guilliams M."/>
            <person name="Hasenstab-Lehman K."/>
            <person name="Meyer R."/>
            <person name="Mcevoy S."/>
        </authorList>
    </citation>
    <scope>NUCLEOTIDE SEQUENCE [LARGE SCALE GENOMIC DNA]</scope>
    <source>
        <tissue evidence="20">Leaf</tissue>
    </source>
</reference>
<keyword evidence="4" id="KW-0808">Transferase</keyword>
<dbReference type="SMART" id="SM00220">
    <property type="entry name" value="S_TKc"/>
    <property type="match status" value="1"/>
</dbReference>
<keyword evidence="9" id="KW-0418">Kinase</keyword>
<dbReference type="InterPro" id="IPR032872">
    <property type="entry name" value="WAK_assoc_C"/>
</dbReference>
<dbReference type="PANTHER" id="PTHR27002">
    <property type="entry name" value="RECEPTOR-LIKE SERINE/THREONINE-PROTEIN KINASE SD1-8"/>
    <property type="match status" value="1"/>
</dbReference>
<dbReference type="GO" id="GO:0006950">
    <property type="term" value="P:response to stress"/>
    <property type="evidence" value="ECO:0007669"/>
    <property type="project" value="UniProtKB-ARBA"/>
</dbReference>
<keyword evidence="5 18" id="KW-0812">Transmembrane</keyword>
<proteinExistence type="predicted"/>
<evidence type="ECO:0000256" key="1">
    <source>
        <dbReference type="ARBA" id="ARBA00004167"/>
    </source>
</evidence>
<dbReference type="EC" id="2.7.11.1" evidence="2"/>
<dbReference type="InterPro" id="IPR008271">
    <property type="entry name" value="Ser/Thr_kinase_AS"/>
</dbReference>
<evidence type="ECO:0000256" key="16">
    <source>
        <dbReference type="ARBA" id="ARBA00048679"/>
    </source>
</evidence>
<dbReference type="GO" id="GO:0004674">
    <property type="term" value="F:protein serine/threonine kinase activity"/>
    <property type="evidence" value="ECO:0007669"/>
    <property type="project" value="UniProtKB-KW"/>
</dbReference>
<evidence type="ECO:0000313" key="20">
    <source>
        <dbReference type="EMBL" id="KAK9072766.1"/>
    </source>
</evidence>
<keyword evidence="21" id="KW-1185">Reference proteome</keyword>
<evidence type="ECO:0000256" key="10">
    <source>
        <dbReference type="ARBA" id="ARBA00022840"/>
    </source>
</evidence>
<dbReference type="GO" id="GO:0030247">
    <property type="term" value="F:polysaccharide binding"/>
    <property type="evidence" value="ECO:0007669"/>
    <property type="project" value="InterPro"/>
</dbReference>
<dbReference type="PROSITE" id="PS00107">
    <property type="entry name" value="PROTEIN_KINASE_ATP"/>
    <property type="match status" value="1"/>
</dbReference>
<dbReference type="Gene3D" id="1.10.510.10">
    <property type="entry name" value="Transferase(Phosphotransferase) domain 1"/>
    <property type="match status" value="1"/>
</dbReference>
<gene>
    <name evidence="20" type="ORF">SSX86_009201</name>
</gene>
<evidence type="ECO:0000256" key="6">
    <source>
        <dbReference type="ARBA" id="ARBA00022729"/>
    </source>
</evidence>
<keyword evidence="12 18" id="KW-0472">Membrane</keyword>
<dbReference type="PANTHER" id="PTHR27002:SF1073">
    <property type="entry name" value="CYSTEINE-RICH RECEPTOR-LIKE PROTEIN KINASE 29"/>
    <property type="match status" value="1"/>
</dbReference>
<feature type="binding site" evidence="17">
    <location>
        <position position="454"/>
    </location>
    <ligand>
        <name>ATP</name>
        <dbReference type="ChEBI" id="CHEBI:30616"/>
    </ligand>
</feature>
<keyword evidence="11 18" id="KW-1133">Transmembrane helix</keyword>
<evidence type="ECO:0000313" key="21">
    <source>
        <dbReference type="Proteomes" id="UP001408789"/>
    </source>
</evidence>
<name>A0AAP0H5E5_9ASTR</name>
<comment type="subcellular location">
    <subcellularLocation>
        <location evidence="1">Membrane</location>
        <topology evidence="1">Single-pass membrane protein</topology>
    </subcellularLocation>
</comment>
<dbReference type="PROSITE" id="PS50011">
    <property type="entry name" value="PROTEIN_KINASE_DOM"/>
    <property type="match status" value="1"/>
</dbReference>
<evidence type="ECO:0000256" key="12">
    <source>
        <dbReference type="ARBA" id="ARBA00023136"/>
    </source>
</evidence>
<evidence type="ECO:0000259" key="19">
    <source>
        <dbReference type="PROSITE" id="PS50011"/>
    </source>
</evidence>
<dbReference type="InterPro" id="IPR017441">
    <property type="entry name" value="Protein_kinase_ATP_BS"/>
</dbReference>
<evidence type="ECO:0000256" key="17">
    <source>
        <dbReference type="PROSITE-ProRule" id="PRU10141"/>
    </source>
</evidence>
<dbReference type="InterPro" id="IPR000719">
    <property type="entry name" value="Prot_kinase_dom"/>
</dbReference>
<dbReference type="GO" id="GO:0005524">
    <property type="term" value="F:ATP binding"/>
    <property type="evidence" value="ECO:0007669"/>
    <property type="project" value="UniProtKB-UniRule"/>
</dbReference>
<dbReference type="CDD" id="cd14066">
    <property type="entry name" value="STKc_IRAK"/>
    <property type="match status" value="1"/>
</dbReference>